<dbReference type="RefSeq" id="WP_229488959.1">
    <property type="nucleotide sequence ID" value="NZ_JAIVFQ010000075.1"/>
</dbReference>
<sequence>MIDLMQCFMRSLSARFAVLVQRYKYLPKYKLNLVKDDDSKFIYSIDVNNSIEYFCESTPNVSDRLFCALVTTAPPQPTIAPWGNGAFMFDQILITIG</sequence>
<dbReference type="Proteomes" id="UP001199525">
    <property type="component" value="Unassembled WGS sequence"/>
</dbReference>
<name>A0ABS8IGK0_9NOSO</name>
<reference evidence="1 2" key="1">
    <citation type="journal article" date="2021" name="Microorganisms">
        <title>Genome Evolution of Filamentous Cyanobacterium Nostoc Species: From Facultative Symbiosis to Free Living.</title>
        <authorList>
            <person name="Huo D."/>
            <person name="Li H."/>
            <person name="Cai F."/>
            <person name="Guo X."/>
            <person name="Qiao Z."/>
            <person name="Wang W."/>
            <person name="Yu G."/>
            <person name="Li R."/>
        </authorList>
    </citation>
    <scope>NUCLEOTIDE SEQUENCE [LARGE SCALE GENOMIC DNA]</scope>
    <source>
        <strain evidence="1 2">CHAB 5714</strain>
    </source>
</reference>
<gene>
    <name evidence="1" type="ORF">LC586_30280</name>
</gene>
<dbReference type="EMBL" id="JAIVFQ010000075">
    <property type="protein sequence ID" value="MCC5603362.1"/>
    <property type="molecule type" value="Genomic_DNA"/>
</dbReference>
<keyword evidence="2" id="KW-1185">Reference proteome</keyword>
<comment type="caution">
    <text evidence="1">The sequence shown here is derived from an EMBL/GenBank/DDBJ whole genome shotgun (WGS) entry which is preliminary data.</text>
</comment>
<evidence type="ECO:0000313" key="1">
    <source>
        <dbReference type="EMBL" id="MCC5603362.1"/>
    </source>
</evidence>
<organism evidence="1 2">
    <name type="scientific">Nostoc favosum CHAB5714</name>
    <dbReference type="NCBI Taxonomy" id="2780399"/>
    <lineage>
        <taxon>Bacteria</taxon>
        <taxon>Bacillati</taxon>
        <taxon>Cyanobacteriota</taxon>
        <taxon>Cyanophyceae</taxon>
        <taxon>Nostocales</taxon>
        <taxon>Nostocaceae</taxon>
        <taxon>Nostoc</taxon>
        <taxon>Nostoc favosum</taxon>
    </lineage>
</organism>
<protein>
    <submittedName>
        <fullName evidence="1">Uncharacterized protein</fullName>
    </submittedName>
</protein>
<evidence type="ECO:0000313" key="2">
    <source>
        <dbReference type="Proteomes" id="UP001199525"/>
    </source>
</evidence>
<proteinExistence type="predicted"/>
<accession>A0ABS8IGK0</accession>